<name>A0AAP2GUY3_9BACT</name>
<keyword evidence="2 6" id="KW-0328">Glycosyltransferase</keyword>
<dbReference type="EC" id="2.4.-.-" evidence="6"/>
<feature type="transmembrane region" description="Helical" evidence="4">
    <location>
        <begin position="264"/>
        <end position="281"/>
    </location>
</feature>
<evidence type="ECO:0000256" key="4">
    <source>
        <dbReference type="SAM" id="Phobius"/>
    </source>
</evidence>
<dbReference type="Pfam" id="PF00535">
    <property type="entry name" value="Glycos_transf_2"/>
    <property type="match status" value="1"/>
</dbReference>
<dbReference type="SUPFAM" id="SSF53448">
    <property type="entry name" value="Nucleotide-diphospho-sugar transferases"/>
    <property type="match status" value="1"/>
</dbReference>
<keyword evidence="7" id="KW-1185">Reference proteome</keyword>
<keyword evidence="4" id="KW-1133">Transmembrane helix</keyword>
<dbReference type="RefSeq" id="WP_254083752.1">
    <property type="nucleotide sequence ID" value="NZ_JAHESE010000005.1"/>
</dbReference>
<dbReference type="PANTHER" id="PTHR43179">
    <property type="entry name" value="RHAMNOSYLTRANSFERASE WBBL"/>
    <property type="match status" value="1"/>
</dbReference>
<feature type="domain" description="Glycosyltransferase 2-like" evidence="5">
    <location>
        <begin position="28"/>
        <end position="141"/>
    </location>
</feature>
<keyword evidence="4" id="KW-0812">Transmembrane</keyword>
<dbReference type="PANTHER" id="PTHR43179:SF12">
    <property type="entry name" value="GALACTOFURANOSYLTRANSFERASE GLFT2"/>
    <property type="match status" value="1"/>
</dbReference>
<dbReference type="AlphaFoldDB" id="A0AAP2GUY3"/>
<organism evidence="6 7">
    <name type="scientific">Dawidia cretensis</name>
    <dbReference type="NCBI Taxonomy" id="2782350"/>
    <lineage>
        <taxon>Bacteria</taxon>
        <taxon>Pseudomonadati</taxon>
        <taxon>Bacteroidota</taxon>
        <taxon>Cytophagia</taxon>
        <taxon>Cytophagales</taxon>
        <taxon>Chryseotaleaceae</taxon>
        <taxon>Dawidia</taxon>
    </lineage>
</organism>
<feature type="transmembrane region" description="Helical" evidence="4">
    <location>
        <begin position="316"/>
        <end position="337"/>
    </location>
</feature>
<evidence type="ECO:0000313" key="6">
    <source>
        <dbReference type="EMBL" id="MBT1708162.1"/>
    </source>
</evidence>
<gene>
    <name evidence="6" type="ORF">KK062_08005</name>
</gene>
<comment type="caution">
    <text evidence="6">The sequence shown here is derived from an EMBL/GenBank/DDBJ whole genome shotgun (WGS) entry which is preliminary data.</text>
</comment>
<dbReference type="CDD" id="cd00761">
    <property type="entry name" value="Glyco_tranf_GTA_type"/>
    <property type="match status" value="1"/>
</dbReference>
<accession>A0AAP2GUY3</accession>
<sequence length="347" mass="38579">MQTIYDRPENTTCAPIGSPVQETSLVASVVVPTYRRPELLRRCLQALLAQQLSHGSFEIIVVSDGPDADTESVLLDIIPIASIPIRYISLPRHQGPAAARNAGWRHASSDLIAFTDDDCIPEATWLNTFCEAAQRCGAQHAAFSGQTIVPIAAVPTDYEKNIAHLGHAEFITANCACTRHALLTAGGFDERFRMAWREDSDLQFNFMERGIPLLPVNEARVIHPVRARPWGISLREEKKGMFNALLYKKYPKLYRERIEQKPQWNYYAMILLVILAIAGTIAKVPLLAATGIGGWLALTAAFVVKRLKGTTLTPSHVAEMVVTSMFIPFLSVGYRFYGAWRYKALPV</sequence>
<keyword evidence="3 6" id="KW-0808">Transferase</keyword>
<dbReference type="InterPro" id="IPR001173">
    <property type="entry name" value="Glyco_trans_2-like"/>
</dbReference>
<protein>
    <submittedName>
        <fullName evidence="6">Glycosyltransferase</fullName>
        <ecNumber evidence="6">2.4.-.-</ecNumber>
    </submittedName>
</protein>
<dbReference type="EMBL" id="JAHESE010000005">
    <property type="protein sequence ID" value="MBT1708162.1"/>
    <property type="molecule type" value="Genomic_DNA"/>
</dbReference>
<evidence type="ECO:0000256" key="1">
    <source>
        <dbReference type="ARBA" id="ARBA00006739"/>
    </source>
</evidence>
<dbReference type="Proteomes" id="UP001319080">
    <property type="component" value="Unassembled WGS sequence"/>
</dbReference>
<dbReference type="GO" id="GO:0016757">
    <property type="term" value="F:glycosyltransferase activity"/>
    <property type="evidence" value="ECO:0007669"/>
    <property type="project" value="UniProtKB-KW"/>
</dbReference>
<evidence type="ECO:0000259" key="5">
    <source>
        <dbReference type="Pfam" id="PF00535"/>
    </source>
</evidence>
<dbReference type="InterPro" id="IPR029044">
    <property type="entry name" value="Nucleotide-diphossugar_trans"/>
</dbReference>
<evidence type="ECO:0000313" key="7">
    <source>
        <dbReference type="Proteomes" id="UP001319080"/>
    </source>
</evidence>
<evidence type="ECO:0000256" key="3">
    <source>
        <dbReference type="ARBA" id="ARBA00022679"/>
    </source>
</evidence>
<dbReference type="Gene3D" id="3.90.550.10">
    <property type="entry name" value="Spore Coat Polysaccharide Biosynthesis Protein SpsA, Chain A"/>
    <property type="match status" value="1"/>
</dbReference>
<proteinExistence type="inferred from homology"/>
<evidence type="ECO:0000256" key="2">
    <source>
        <dbReference type="ARBA" id="ARBA00022676"/>
    </source>
</evidence>
<feature type="transmembrane region" description="Helical" evidence="4">
    <location>
        <begin position="287"/>
        <end position="304"/>
    </location>
</feature>
<comment type="similarity">
    <text evidence="1">Belongs to the glycosyltransferase 2 family.</text>
</comment>
<reference evidence="6 7" key="1">
    <citation type="submission" date="2021-05" db="EMBL/GenBank/DDBJ databases">
        <title>A Polyphasic approach of four new species of the genus Ohtaekwangia: Ohtaekwangia histidinii sp. nov., Ohtaekwangia cretensis sp. nov., Ohtaekwangia indiensis sp. nov., Ohtaekwangia reichenbachii sp. nov. from diverse environment.</title>
        <authorList>
            <person name="Octaviana S."/>
        </authorList>
    </citation>
    <scope>NUCLEOTIDE SEQUENCE [LARGE SCALE GENOMIC DNA]</scope>
    <source>
        <strain evidence="6 7">PWU5</strain>
    </source>
</reference>
<keyword evidence="4" id="KW-0472">Membrane</keyword>